<keyword evidence="2" id="KW-0472">Membrane</keyword>
<sequence length="249" mass="26983">IIFLYVFSCENQCEYGFYGKDCKGKCGCGDGETCESIGGSCSKSDVTSAKTTSTTTPKSVDPPRPPQFDVHVLTTDRITTIPPNVTETIVLRSITVASPGNVSSDDDDDDRPELASIPNGLAITICSGIAAIAIPISAMYVIFVLMRRRTNDTSTDSESKPKSVYHSPLPDPPAYQNQFETEILSSLSAKGCMDLLYDHPPSTGSYRAAAIPEPESSEPLYDEIPCWNNPIVPEETHYANTDNEGNTRL</sequence>
<organism evidence="3 4">
    <name type="scientific">Nicrophorus vespilloides</name>
    <name type="common">Boreal carrion beetle</name>
    <dbReference type="NCBI Taxonomy" id="110193"/>
    <lineage>
        <taxon>Eukaryota</taxon>
        <taxon>Metazoa</taxon>
        <taxon>Ecdysozoa</taxon>
        <taxon>Arthropoda</taxon>
        <taxon>Hexapoda</taxon>
        <taxon>Insecta</taxon>
        <taxon>Pterygota</taxon>
        <taxon>Neoptera</taxon>
        <taxon>Endopterygota</taxon>
        <taxon>Coleoptera</taxon>
        <taxon>Polyphaga</taxon>
        <taxon>Staphyliniformia</taxon>
        <taxon>Silphidae</taxon>
        <taxon>Nicrophorinae</taxon>
        <taxon>Nicrophorus</taxon>
    </lineage>
</organism>
<gene>
    <name evidence="4" type="primary">LOC108562081</name>
</gene>
<evidence type="ECO:0000313" key="3">
    <source>
        <dbReference type="Proteomes" id="UP000695000"/>
    </source>
</evidence>
<feature type="region of interest" description="Disordered" evidence="1">
    <location>
        <begin position="38"/>
        <end position="66"/>
    </location>
</feature>
<accession>A0ABM1MMH5</accession>
<feature type="transmembrane region" description="Helical" evidence="2">
    <location>
        <begin position="121"/>
        <end position="145"/>
    </location>
</feature>
<keyword evidence="2" id="KW-0812">Transmembrane</keyword>
<evidence type="ECO:0000256" key="2">
    <source>
        <dbReference type="SAM" id="Phobius"/>
    </source>
</evidence>
<name>A0ABM1MMH5_NICVS</name>
<dbReference type="RefSeq" id="XP_017775775.1">
    <property type="nucleotide sequence ID" value="XM_017920286.1"/>
</dbReference>
<dbReference type="Gene3D" id="2.170.300.10">
    <property type="entry name" value="Tie2 ligand-binding domain superfamily"/>
    <property type="match status" value="1"/>
</dbReference>
<dbReference type="Proteomes" id="UP000695000">
    <property type="component" value="Unplaced"/>
</dbReference>
<reference evidence="4" key="1">
    <citation type="submission" date="2025-08" db="UniProtKB">
        <authorList>
            <consortium name="RefSeq"/>
        </authorList>
    </citation>
    <scope>IDENTIFICATION</scope>
    <source>
        <tissue evidence="4">Whole Larva</tissue>
    </source>
</reference>
<dbReference type="GeneID" id="108562081"/>
<protein>
    <submittedName>
        <fullName evidence="4">Uncharacterized protein LOC108562081</fullName>
    </submittedName>
</protein>
<evidence type="ECO:0000256" key="1">
    <source>
        <dbReference type="SAM" id="MobiDB-lite"/>
    </source>
</evidence>
<keyword evidence="2" id="KW-1133">Transmembrane helix</keyword>
<proteinExistence type="predicted"/>
<evidence type="ECO:0000313" key="4">
    <source>
        <dbReference type="RefSeq" id="XP_017775775.1"/>
    </source>
</evidence>
<feature type="non-terminal residue" evidence="4">
    <location>
        <position position="1"/>
    </location>
</feature>
<keyword evidence="3" id="KW-1185">Reference proteome</keyword>
<feature type="region of interest" description="Disordered" evidence="1">
    <location>
        <begin position="152"/>
        <end position="172"/>
    </location>
</feature>
<feature type="compositionally biased region" description="Low complexity" evidence="1">
    <location>
        <begin position="42"/>
        <end position="59"/>
    </location>
</feature>